<dbReference type="EMBL" id="BMDI01000002">
    <property type="protein sequence ID" value="GGI20516.1"/>
    <property type="molecule type" value="Genomic_DNA"/>
</dbReference>
<dbReference type="InterPro" id="IPR000326">
    <property type="entry name" value="PAP2/HPO"/>
</dbReference>
<keyword evidence="5" id="KW-1185">Reference proteome</keyword>
<feature type="transmembrane region" description="Helical" evidence="2">
    <location>
        <begin position="103"/>
        <end position="122"/>
    </location>
</feature>
<protein>
    <recommendedName>
        <fullName evidence="3">Phosphatidic acid phosphatase type 2/haloperoxidase domain-containing protein</fullName>
    </recommendedName>
</protein>
<sequence length="218" mass="23936">MDFWAIFTKLGDTNFTLPVALLLAIWLAAARHWRLALWWCILFGTGLFIVTASKVAYVGWGIGIASIDFRGFSGHAMRTATIAPPLAYLLFQHRNPETVRRGFLLGAAFGIAICISRLILGVHSVSEAVSGLLLGLFIAMLFVMLCERAQPVQASRLPLMIGLFALLPALLARPAPTQGWIEQVAIQLAGDRHRDEIHHRLGKPNPLQKHESNATPSP</sequence>
<proteinExistence type="predicted"/>
<dbReference type="InterPro" id="IPR036938">
    <property type="entry name" value="PAP2/HPO_sf"/>
</dbReference>
<reference evidence="5" key="1">
    <citation type="journal article" date="2019" name="Int. J. Syst. Evol. Microbiol.">
        <title>The Global Catalogue of Microorganisms (GCM) 10K type strain sequencing project: providing services to taxonomists for standard genome sequencing and annotation.</title>
        <authorList>
            <consortium name="The Broad Institute Genomics Platform"/>
            <consortium name="The Broad Institute Genome Sequencing Center for Infectious Disease"/>
            <person name="Wu L."/>
            <person name="Ma J."/>
        </authorList>
    </citation>
    <scope>NUCLEOTIDE SEQUENCE [LARGE SCALE GENOMIC DNA]</scope>
    <source>
        <strain evidence="5">CCM 2767</strain>
    </source>
</reference>
<evidence type="ECO:0000256" key="2">
    <source>
        <dbReference type="SAM" id="Phobius"/>
    </source>
</evidence>
<keyword evidence="2" id="KW-0472">Membrane</keyword>
<comment type="caution">
    <text evidence="4">The sequence shown here is derived from an EMBL/GenBank/DDBJ whole genome shotgun (WGS) entry which is preliminary data.</text>
</comment>
<evidence type="ECO:0000259" key="3">
    <source>
        <dbReference type="Pfam" id="PF01569"/>
    </source>
</evidence>
<feature type="transmembrane region" description="Helical" evidence="2">
    <location>
        <begin position="128"/>
        <end position="145"/>
    </location>
</feature>
<dbReference type="RefSeq" id="WP_188381614.1">
    <property type="nucleotide sequence ID" value="NZ_BMDI01000002.1"/>
</dbReference>
<evidence type="ECO:0000313" key="5">
    <source>
        <dbReference type="Proteomes" id="UP000642180"/>
    </source>
</evidence>
<name>A0A8J3AR98_9BURK</name>
<dbReference type="Pfam" id="PF01569">
    <property type="entry name" value="PAP2"/>
    <property type="match status" value="1"/>
</dbReference>
<dbReference type="SUPFAM" id="SSF48317">
    <property type="entry name" value="Acid phosphatase/Vanadium-dependent haloperoxidase"/>
    <property type="match status" value="1"/>
</dbReference>
<dbReference type="Proteomes" id="UP000642180">
    <property type="component" value="Unassembled WGS sequence"/>
</dbReference>
<keyword evidence="2" id="KW-1133">Transmembrane helix</keyword>
<feature type="transmembrane region" description="Helical" evidence="2">
    <location>
        <begin position="72"/>
        <end position="91"/>
    </location>
</feature>
<dbReference type="Gene3D" id="1.20.144.10">
    <property type="entry name" value="Phosphatidic acid phosphatase type 2/haloperoxidase"/>
    <property type="match status" value="1"/>
</dbReference>
<feature type="transmembrane region" description="Helical" evidence="2">
    <location>
        <begin position="36"/>
        <end position="60"/>
    </location>
</feature>
<evidence type="ECO:0000313" key="4">
    <source>
        <dbReference type="EMBL" id="GGI20516.1"/>
    </source>
</evidence>
<organism evidence="4 5">
    <name type="scientific">Oxalicibacterium faecigallinarum</name>
    <dbReference type="NCBI Taxonomy" id="573741"/>
    <lineage>
        <taxon>Bacteria</taxon>
        <taxon>Pseudomonadati</taxon>
        <taxon>Pseudomonadota</taxon>
        <taxon>Betaproteobacteria</taxon>
        <taxon>Burkholderiales</taxon>
        <taxon>Oxalobacteraceae</taxon>
        <taxon>Oxalicibacterium</taxon>
    </lineage>
</organism>
<dbReference type="AlphaFoldDB" id="A0A8J3AR98"/>
<feature type="transmembrane region" description="Helical" evidence="2">
    <location>
        <begin position="6"/>
        <end position="29"/>
    </location>
</feature>
<feature type="domain" description="Phosphatidic acid phosphatase type 2/haloperoxidase" evidence="3">
    <location>
        <begin position="72"/>
        <end position="144"/>
    </location>
</feature>
<feature type="region of interest" description="Disordered" evidence="1">
    <location>
        <begin position="198"/>
        <end position="218"/>
    </location>
</feature>
<accession>A0A8J3AR98</accession>
<keyword evidence="2" id="KW-0812">Transmembrane</keyword>
<evidence type="ECO:0000256" key="1">
    <source>
        <dbReference type="SAM" id="MobiDB-lite"/>
    </source>
</evidence>
<gene>
    <name evidence="4" type="ORF">GCM10008066_24420</name>
</gene>